<reference evidence="6 7" key="1">
    <citation type="submission" date="2020-08" db="EMBL/GenBank/DDBJ databases">
        <title>Genomic Encyclopedia of Type Strains, Phase IV (KMG-IV): sequencing the most valuable type-strain genomes for metagenomic binning, comparative biology and taxonomic classification.</title>
        <authorList>
            <person name="Goeker M."/>
        </authorList>
    </citation>
    <scope>NUCLEOTIDE SEQUENCE [LARGE SCALE GENOMIC DNA]</scope>
    <source>
        <strain evidence="6 7">DSM 105137</strain>
    </source>
</reference>
<dbReference type="NCBIfam" id="TIGR00401">
    <property type="entry name" value="msrA"/>
    <property type="match status" value="1"/>
</dbReference>
<evidence type="ECO:0000313" key="6">
    <source>
        <dbReference type="EMBL" id="MBB4077722.1"/>
    </source>
</evidence>
<keyword evidence="1 4" id="KW-0560">Oxidoreductase</keyword>
<dbReference type="Pfam" id="PF01625">
    <property type="entry name" value="PMSR"/>
    <property type="match status" value="1"/>
</dbReference>
<dbReference type="Gene3D" id="3.30.1060.10">
    <property type="entry name" value="Peptide methionine sulphoxide reductase MsrA"/>
    <property type="match status" value="1"/>
</dbReference>
<dbReference type="AlphaFoldDB" id="A0A840E1T9"/>
<evidence type="ECO:0000256" key="2">
    <source>
        <dbReference type="ARBA" id="ARBA00047806"/>
    </source>
</evidence>
<dbReference type="HAMAP" id="MF_01401">
    <property type="entry name" value="MsrA"/>
    <property type="match status" value="1"/>
</dbReference>
<dbReference type="EC" id="1.8.4.11" evidence="4"/>
<dbReference type="InterPro" id="IPR002569">
    <property type="entry name" value="Met_Sox_Rdtase_MsrA_dom"/>
</dbReference>
<dbReference type="InterPro" id="IPR036509">
    <property type="entry name" value="Met_Sox_Rdtase_MsrA_sf"/>
</dbReference>
<evidence type="ECO:0000256" key="1">
    <source>
        <dbReference type="ARBA" id="ARBA00023002"/>
    </source>
</evidence>
<name>A0A840E1T9_9BACT</name>
<feature type="active site" evidence="4">
    <location>
        <position position="29"/>
    </location>
</feature>
<comment type="catalytic activity">
    <reaction evidence="3 4">
        <text>[thioredoxin]-disulfide + L-methionine + H2O = L-methionine (S)-S-oxide + [thioredoxin]-dithiol</text>
        <dbReference type="Rhea" id="RHEA:19993"/>
        <dbReference type="Rhea" id="RHEA-COMP:10698"/>
        <dbReference type="Rhea" id="RHEA-COMP:10700"/>
        <dbReference type="ChEBI" id="CHEBI:15377"/>
        <dbReference type="ChEBI" id="CHEBI:29950"/>
        <dbReference type="ChEBI" id="CHEBI:50058"/>
        <dbReference type="ChEBI" id="CHEBI:57844"/>
        <dbReference type="ChEBI" id="CHEBI:58772"/>
        <dbReference type="EC" id="1.8.4.11"/>
    </reaction>
</comment>
<dbReference type="PANTHER" id="PTHR43774:SF1">
    <property type="entry name" value="PEPTIDE METHIONINE SULFOXIDE REDUCTASE MSRA 2"/>
    <property type="match status" value="1"/>
</dbReference>
<evidence type="ECO:0000256" key="4">
    <source>
        <dbReference type="HAMAP-Rule" id="MF_01401"/>
    </source>
</evidence>
<proteinExistence type="inferred from homology"/>
<keyword evidence="7" id="KW-1185">Reference proteome</keyword>
<dbReference type="EMBL" id="JACIFF010000001">
    <property type="protein sequence ID" value="MBB4077722.1"/>
    <property type="molecule type" value="Genomic_DNA"/>
</dbReference>
<dbReference type="PANTHER" id="PTHR43774">
    <property type="entry name" value="PEPTIDE METHIONINE SULFOXIDE REDUCTASE"/>
    <property type="match status" value="1"/>
</dbReference>
<dbReference type="GO" id="GO:0008113">
    <property type="term" value="F:peptide-methionine (S)-S-oxide reductase activity"/>
    <property type="evidence" value="ECO:0007669"/>
    <property type="project" value="UniProtKB-UniRule"/>
</dbReference>
<feature type="domain" description="Peptide methionine sulphoxide reductase MsrA" evidence="5">
    <location>
        <begin position="22"/>
        <end position="174"/>
    </location>
</feature>
<dbReference type="Proteomes" id="UP000576209">
    <property type="component" value="Unassembled WGS sequence"/>
</dbReference>
<evidence type="ECO:0000256" key="3">
    <source>
        <dbReference type="ARBA" id="ARBA00048782"/>
    </source>
</evidence>
<protein>
    <recommendedName>
        <fullName evidence="4">Peptide methionine sulfoxide reductase MsrA</fullName>
        <shortName evidence="4">Protein-methionine-S-oxide reductase</shortName>
        <ecNumber evidence="4">1.8.4.11</ecNumber>
    </recommendedName>
    <alternativeName>
        <fullName evidence="4">Peptide-methionine (S)-S-oxide reductase</fullName>
        <shortName evidence="4">Peptide Met(O) reductase</shortName>
    </alternativeName>
</protein>
<comment type="function">
    <text evidence="4">Has an important function as a repair enzyme for proteins that have been inactivated by oxidation. Catalyzes the reversible oxidation-reduction of methionine sulfoxide in proteins to methionine.</text>
</comment>
<gene>
    <name evidence="4" type="primary">msrA</name>
    <name evidence="6" type="ORF">GGR28_000323</name>
</gene>
<dbReference type="RefSeq" id="WP_183493965.1">
    <property type="nucleotide sequence ID" value="NZ_JACIFF010000001.1"/>
</dbReference>
<evidence type="ECO:0000259" key="5">
    <source>
        <dbReference type="Pfam" id="PF01625"/>
    </source>
</evidence>
<organism evidence="6 7">
    <name type="scientific">Neolewinella aquimaris</name>
    <dbReference type="NCBI Taxonomy" id="1835722"/>
    <lineage>
        <taxon>Bacteria</taxon>
        <taxon>Pseudomonadati</taxon>
        <taxon>Bacteroidota</taxon>
        <taxon>Saprospiria</taxon>
        <taxon>Saprospirales</taxon>
        <taxon>Lewinellaceae</taxon>
        <taxon>Neolewinella</taxon>
    </lineage>
</organism>
<comment type="catalytic activity">
    <reaction evidence="2 4">
        <text>L-methionyl-[protein] + [thioredoxin]-disulfide + H2O = L-methionyl-(S)-S-oxide-[protein] + [thioredoxin]-dithiol</text>
        <dbReference type="Rhea" id="RHEA:14217"/>
        <dbReference type="Rhea" id="RHEA-COMP:10698"/>
        <dbReference type="Rhea" id="RHEA-COMP:10700"/>
        <dbReference type="Rhea" id="RHEA-COMP:12313"/>
        <dbReference type="Rhea" id="RHEA-COMP:12315"/>
        <dbReference type="ChEBI" id="CHEBI:15377"/>
        <dbReference type="ChEBI" id="CHEBI:16044"/>
        <dbReference type="ChEBI" id="CHEBI:29950"/>
        <dbReference type="ChEBI" id="CHEBI:44120"/>
        <dbReference type="ChEBI" id="CHEBI:50058"/>
        <dbReference type="EC" id="1.8.4.11"/>
    </reaction>
</comment>
<comment type="caution">
    <text evidence="6">The sequence shown here is derived from an EMBL/GenBank/DDBJ whole genome shotgun (WGS) entry which is preliminary data.</text>
</comment>
<sequence>MSTSYQFGEVLNQVNNTPRKETIILGGGCFWCVEAVFVDIEGVESVVSGYAGGTAETANYEAVCTKQTKHVEVILVEFDPTVIDRRDILEIFFAAHDPTTPNRQGNDVGPQYRSAIFYTSDEQKEAAQQLMNDLVPELYGKPAVTELHPFQAFYPAEGYHQDYYNKVGDRNSYCSFVITPKVSKIRKKYSHRLKSRA</sequence>
<dbReference type="SUPFAM" id="SSF55068">
    <property type="entry name" value="Peptide methionine sulfoxide reductase"/>
    <property type="match status" value="1"/>
</dbReference>
<comment type="similarity">
    <text evidence="4">Belongs to the MsrA Met sulfoxide reductase family.</text>
</comment>
<accession>A0A840E1T9</accession>
<evidence type="ECO:0000313" key="7">
    <source>
        <dbReference type="Proteomes" id="UP000576209"/>
    </source>
</evidence>